<proteinExistence type="predicted"/>
<evidence type="ECO:0000313" key="2">
    <source>
        <dbReference type="EMBL" id="WFN36837.1"/>
    </source>
</evidence>
<reference evidence="2" key="1">
    <citation type="submission" date="2022-01" db="EMBL/GenBank/DDBJ databases">
        <title>Complete genome of Methanomicrobium antiquum DSM 21220.</title>
        <authorList>
            <person name="Chen S.-C."/>
            <person name="You Y.-T."/>
            <person name="Zhou Y.-Z."/>
            <person name="Lai M.-C."/>
        </authorList>
    </citation>
    <scope>NUCLEOTIDE SEQUENCE</scope>
    <source>
        <strain evidence="2">DSM 21220</strain>
    </source>
</reference>
<name>A0AAF0JM64_9EURY</name>
<evidence type="ECO:0000313" key="3">
    <source>
        <dbReference type="Proteomes" id="UP001218895"/>
    </source>
</evidence>
<dbReference type="Proteomes" id="UP001218895">
    <property type="component" value="Chromosome"/>
</dbReference>
<protein>
    <submittedName>
        <fullName evidence="2">Uncharacterized protein</fullName>
    </submittedName>
</protein>
<dbReference type="EMBL" id="CP091092">
    <property type="protein sequence ID" value="WFN36837.1"/>
    <property type="molecule type" value="Genomic_DNA"/>
</dbReference>
<dbReference type="GeneID" id="79948753"/>
<organism evidence="2 3">
    <name type="scientific">Methanomicrobium antiquum</name>
    <dbReference type="NCBI Taxonomy" id="487686"/>
    <lineage>
        <taxon>Archaea</taxon>
        <taxon>Methanobacteriati</taxon>
        <taxon>Methanobacteriota</taxon>
        <taxon>Stenosarchaea group</taxon>
        <taxon>Methanomicrobia</taxon>
        <taxon>Methanomicrobiales</taxon>
        <taxon>Methanomicrobiaceae</taxon>
        <taxon>Methanomicrobium</taxon>
    </lineage>
</organism>
<dbReference type="KEGG" id="manq:L1994_00115"/>
<sequence>MDKEPYISGIYAQGIDEFDKRGVVTANIVIIFWLALGIYAGFLFNPAVGIVYGLFVLLMFTVVMRKGLCTKCWYYGKRCSMGWGIFTAKFFKKDDVSKFEGCPASKFAPVLWMTVSLLPIALILVSAYFEFSFFKVIIALILVIFVLISGSKKTREKSCEKCKMRYICGGSSAKD</sequence>
<keyword evidence="1" id="KW-0812">Transmembrane</keyword>
<keyword evidence="1" id="KW-0472">Membrane</keyword>
<keyword evidence="3" id="KW-1185">Reference proteome</keyword>
<evidence type="ECO:0000256" key="1">
    <source>
        <dbReference type="SAM" id="Phobius"/>
    </source>
</evidence>
<dbReference type="AlphaFoldDB" id="A0AAF0JM64"/>
<feature type="transmembrane region" description="Helical" evidence="1">
    <location>
        <begin position="131"/>
        <end position="148"/>
    </location>
</feature>
<feature type="transmembrane region" description="Helical" evidence="1">
    <location>
        <begin position="23"/>
        <end position="44"/>
    </location>
</feature>
<feature type="transmembrane region" description="Helical" evidence="1">
    <location>
        <begin position="50"/>
        <end position="68"/>
    </location>
</feature>
<gene>
    <name evidence="2" type="ORF">L1994_00115</name>
</gene>
<accession>A0AAF0JM64</accession>
<dbReference type="RefSeq" id="WP_278099674.1">
    <property type="nucleotide sequence ID" value="NZ_CP091092.1"/>
</dbReference>
<keyword evidence="1" id="KW-1133">Transmembrane helix</keyword>
<feature type="transmembrane region" description="Helical" evidence="1">
    <location>
        <begin position="107"/>
        <end position="125"/>
    </location>
</feature>